<reference evidence="1" key="2">
    <citation type="journal article" date="2015" name="Data Brief">
        <title>Shoot transcriptome of the giant reed, Arundo donax.</title>
        <authorList>
            <person name="Barrero R.A."/>
            <person name="Guerrero F.D."/>
            <person name="Moolhuijzen P."/>
            <person name="Goolsby J.A."/>
            <person name="Tidwell J."/>
            <person name="Bellgard S.E."/>
            <person name="Bellgard M.I."/>
        </authorList>
    </citation>
    <scope>NUCLEOTIDE SEQUENCE</scope>
    <source>
        <tissue evidence="1">Shoot tissue taken approximately 20 cm above the soil surface</tissue>
    </source>
</reference>
<sequence length="24" mass="2714">MNLLQNCSLLSLSLSLSLKKELCY</sequence>
<name>A0A0A8YDW5_ARUDO</name>
<protein>
    <submittedName>
        <fullName evidence="1">Uncharacterized protein</fullName>
    </submittedName>
</protein>
<dbReference type="EMBL" id="GBRH01273679">
    <property type="protein sequence ID" value="JAD24216.1"/>
    <property type="molecule type" value="Transcribed_RNA"/>
</dbReference>
<dbReference type="AlphaFoldDB" id="A0A0A8YDW5"/>
<accession>A0A0A8YDW5</accession>
<evidence type="ECO:0000313" key="1">
    <source>
        <dbReference type="EMBL" id="JAD24216.1"/>
    </source>
</evidence>
<organism evidence="1">
    <name type="scientific">Arundo donax</name>
    <name type="common">Giant reed</name>
    <name type="synonym">Donax arundinaceus</name>
    <dbReference type="NCBI Taxonomy" id="35708"/>
    <lineage>
        <taxon>Eukaryota</taxon>
        <taxon>Viridiplantae</taxon>
        <taxon>Streptophyta</taxon>
        <taxon>Embryophyta</taxon>
        <taxon>Tracheophyta</taxon>
        <taxon>Spermatophyta</taxon>
        <taxon>Magnoliopsida</taxon>
        <taxon>Liliopsida</taxon>
        <taxon>Poales</taxon>
        <taxon>Poaceae</taxon>
        <taxon>PACMAD clade</taxon>
        <taxon>Arundinoideae</taxon>
        <taxon>Arundineae</taxon>
        <taxon>Arundo</taxon>
    </lineage>
</organism>
<reference evidence="1" key="1">
    <citation type="submission" date="2014-09" db="EMBL/GenBank/DDBJ databases">
        <authorList>
            <person name="Magalhaes I.L.F."/>
            <person name="Oliveira U."/>
            <person name="Santos F.R."/>
            <person name="Vidigal T.H.D.A."/>
            <person name="Brescovit A.D."/>
            <person name="Santos A.J."/>
        </authorList>
    </citation>
    <scope>NUCLEOTIDE SEQUENCE</scope>
    <source>
        <tissue evidence="1">Shoot tissue taken approximately 20 cm above the soil surface</tissue>
    </source>
</reference>
<proteinExistence type="predicted"/>